<name>Q22NH2_TETTS</name>
<sequence length="299" mass="35158">MMTHIENLSIAIGNSQQGKDTFIWSLDQNLLNSHRIKIDRCTELIGLNQGIILNTIGLGDSSLKLTDSDIVTQIYEHFLRQISKICSDIHTLYFVQGLDASPVTQIERSLIYMQAALGKEIFKSSVIIATKWNKLDQDELEEKIKYLKEIADKYQIKGEVIDYRCPYKKIIKNKEQYGIPVTDEEFAKSKQELHKILMSLKFLEIKPHLEKLQNEIEKLKSEIKENSKYTREYFVKKERKERQWFSLWIVQHTMTYYEQQQETLFSKTDQDILEEAIDRGLQKNINEMKEALQQLSSQQ</sequence>
<dbReference type="KEGG" id="tet:TTHERM_00201740"/>
<reference evidence="2" key="1">
    <citation type="journal article" date="2006" name="PLoS Biol.">
        <title>Macronuclear genome sequence of the ciliate Tetrahymena thermophila, a model eukaryote.</title>
        <authorList>
            <person name="Eisen J.A."/>
            <person name="Coyne R.S."/>
            <person name="Wu M."/>
            <person name="Wu D."/>
            <person name="Thiagarajan M."/>
            <person name="Wortman J.R."/>
            <person name="Badger J.H."/>
            <person name="Ren Q."/>
            <person name="Amedeo P."/>
            <person name="Jones K.M."/>
            <person name="Tallon L.J."/>
            <person name="Delcher A.L."/>
            <person name="Salzberg S.L."/>
            <person name="Silva J.C."/>
            <person name="Haas B.J."/>
            <person name="Majoros W.H."/>
            <person name="Farzad M."/>
            <person name="Carlton J.M."/>
            <person name="Smith R.K. Jr."/>
            <person name="Garg J."/>
            <person name="Pearlman R.E."/>
            <person name="Karrer K.M."/>
            <person name="Sun L."/>
            <person name="Manning G."/>
            <person name="Elde N.C."/>
            <person name="Turkewitz A.P."/>
            <person name="Asai D.J."/>
            <person name="Wilkes D.E."/>
            <person name="Wang Y."/>
            <person name="Cai H."/>
            <person name="Collins K."/>
            <person name="Stewart B.A."/>
            <person name="Lee S.R."/>
            <person name="Wilamowska K."/>
            <person name="Weinberg Z."/>
            <person name="Ruzzo W.L."/>
            <person name="Wloga D."/>
            <person name="Gaertig J."/>
            <person name="Frankel J."/>
            <person name="Tsao C.-C."/>
            <person name="Gorovsky M.A."/>
            <person name="Keeling P.J."/>
            <person name="Waller R.F."/>
            <person name="Patron N.J."/>
            <person name="Cherry J.M."/>
            <person name="Stover N.A."/>
            <person name="Krieger C.J."/>
            <person name="del Toro C."/>
            <person name="Ryder H.F."/>
            <person name="Williamson S.C."/>
            <person name="Barbeau R.A."/>
            <person name="Hamilton E.P."/>
            <person name="Orias E."/>
        </authorList>
    </citation>
    <scope>NUCLEOTIDE SEQUENCE [LARGE SCALE GENOMIC DNA]</scope>
    <source>
        <strain evidence="2">SB210</strain>
    </source>
</reference>
<proteinExistence type="predicted"/>
<gene>
    <name evidence="1" type="ORF">TTHERM_00201740</name>
</gene>
<keyword evidence="2" id="KW-1185">Reference proteome</keyword>
<dbReference type="Proteomes" id="UP000009168">
    <property type="component" value="Unassembled WGS sequence"/>
</dbReference>
<dbReference type="EMBL" id="GG662857">
    <property type="protein sequence ID" value="EAR86813.2"/>
    <property type="molecule type" value="Genomic_DNA"/>
</dbReference>
<dbReference type="InterPro" id="IPR027417">
    <property type="entry name" value="P-loop_NTPase"/>
</dbReference>
<dbReference type="GeneID" id="7823557"/>
<dbReference type="AlphaFoldDB" id="Q22NH2"/>
<evidence type="ECO:0008006" key="3">
    <source>
        <dbReference type="Google" id="ProtNLM"/>
    </source>
</evidence>
<protein>
    <recommendedName>
        <fullName evidence="3">AIG1 family protein</fullName>
    </recommendedName>
</protein>
<dbReference type="HOGENOM" id="CLU_935349_0_0_1"/>
<evidence type="ECO:0000313" key="2">
    <source>
        <dbReference type="Proteomes" id="UP000009168"/>
    </source>
</evidence>
<dbReference type="Gene3D" id="3.40.50.300">
    <property type="entry name" value="P-loop containing nucleotide triphosphate hydrolases"/>
    <property type="match status" value="1"/>
</dbReference>
<dbReference type="InParanoid" id="Q22NH2"/>
<accession>Q22NH2</accession>
<organism evidence="1 2">
    <name type="scientific">Tetrahymena thermophila (strain SB210)</name>
    <dbReference type="NCBI Taxonomy" id="312017"/>
    <lineage>
        <taxon>Eukaryota</taxon>
        <taxon>Sar</taxon>
        <taxon>Alveolata</taxon>
        <taxon>Ciliophora</taxon>
        <taxon>Intramacronucleata</taxon>
        <taxon>Oligohymenophorea</taxon>
        <taxon>Hymenostomatida</taxon>
        <taxon>Tetrahymenina</taxon>
        <taxon>Tetrahymenidae</taxon>
        <taxon>Tetrahymena</taxon>
    </lineage>
</organism>
<evidence type="ECO:0000313" key="1">
    <source>
        <dbReference type="EMBL" id="EAR86813.2"/>
    </source>
</evidence>
<dbReference type="RefSeq" id="XP_001007058.2">
    <property type="nucleotide sequence ID" value="XM_001007058.2"/>
</dbReference>